<keyword evidence="3" id="KW-0808">Transferase</keyword>
<sequence>MNKLFTKIIEISEKPLDVSTIVGGKYLIIDVLGKGSYGFTYLVKDQANQIFVLKQLRKYKQLDHAGIAAFNREANILKDLDHPAFPTFYEQFVEEQKQFIVMEYLNGKTYEELIFQDKQSFSESEAFKELYSILLLVKYIHEKQFVHRDLRIPNILKNNQDYYIIDFGLTRHVLDQNNTEKIDHLEKKLFREVAFKSDFYALGHFLLFLLYSSYVPVSKKKMSWEEELYITGNARRVLRKMLQIDDPYYDMEHLLKDVKKCI</sequence>
<dbReference type="PANTHER" id="PTHR24361">
    <property type="entry name" value="MITOGEN-ACTIVATED KINASE KINASE KINASE"/>
    <property type="match status" value="1"/>
</dbReference>
<dbReference type="GO" id="GO:0005737">
    <property type="term" value="C:cytoplasm"/>
    <property type="evidence" value="ECO:0007669"/>
    <property type="project" value="TreeGrafter"/>
</dbReference>
<feature type="domain" description="Protein kinase" evidence="2">
    <location>
        <begin position="26"/>
        <end position="262"/>
    </location>
</feature>
<dbReference type="AlphaFoldDB" id="A0A4S4BMU9"/>
<dbReference type="InterPro" id="IPR053235">
    <property type="entry name" value="Ser_Thr_kinase"/>
</dbReference>
<dbReference type="InterPro" id="IPR017441">
    <property type="entry name" value="Protein_kinase_ATP_BS"/>
</dbReference>
<name>A0A4S4BMU9_9BACI</name>
<evidence type="ECO:0000313" key="4">
    <source>
        <dbReference type="Proteomes" id="UP000310334"/>
    </source>
</evidence>
<evidence type="ECO:0000259" key="2">
    <source>
        <dbReference type="PROSITE" id="PS50011"/>
    </source>
</evidence>
<keyword evidence="1" id="KW-0067">ATP-binding</keyword>
<dbReference type="SMART" id="SM00220">
    <property type="entry name" value="S_TKc"/>
    <property type="match status" value="1"/>
</dbReference>
<comment type="caution">
    <text evidence="3">The sequence shown here is derived from an EMBL/GenBank/DDBJ whole genome shotgun (WGS) entry which is preliminary data.</text>
</comment>
<dbReference type="PROSITE" id="PS50011">
    <property type="entry name" value="PROTEIN_KINASE_DOM"/>
    <property type="match status" value="1"/>
</dbReference>
<protein>
    <submittedName>
        <fullName evidence="3">Serine/threonine protein kinase</fullName>
    </submittedName>
</protein>
<dbReference type="InterPro" id="IPR000719">
    <property type="entry name" value="Prot_kinase_dom"/>
</dbReference>
<dbReference type="CDD" id="cd00180">
    <property type="entry name" value="PKc"/>
    <property type="match status" value="1"/>
</dbReference>
<evidence type="ECO:0000256" key="1">
    <source>
        <dbReference type="PROSITE-ProRule" id="PRU10141"/>
    </source>
</evidence>
<gene>
    <name evidence="3" type="ORF">E6W99_22410</name>
</gene>
<evidence type="ECO:0000313" key="3">
    <source>
        <dbReference type="EMBL" id="THF75967.1"/>
    </source>
</evidence>
<dbReference type="OrthoDB" id="9788659at2"/>
<keyword evidence="3" id="KW-0723">Serine/threonine-protein kinase</keyword>
<dbReference type="SUPFAM" id="SSF56112">
    <property type="entry name" value="Protein kinase-like (PK-like)"/>
    <property type="match status" value="1"/>
</dbReference>
<keyword evidence="1" id="KW-0547">Nucleotide-binding</keyword>
<feature type="binding site" evidence="1">
    <location>
        <position position="54"/>
    </location>
    <ligand>
        <name>ATP</name>
        <dbReference type="ChEBI" id="CHEBI:30616"/>
    </ligand>
</feature>
<accession>A0A4S4BMU9</accession>
<dbReference type="Pfam" id="PF00069">
    <property type="entry name" value="Pkinase"/>
    <property type="match status" value="1"/>
</dbReference>
<dbReference type="RefSeq" id="WP_136358028.1">
    <property type="nucleotide sequence ID" value="NZ_SSNT01000023.1"/>
</dbReference>
<dbReference type="Gene3D" id="1.10.510.10">
    <property type="entry name" value="Transferase(Phosphotransferase) domain 1"/>
    <property type="match status" value="1"/>
</dbReference>
<dbReference type="PROSITE" id="PS00107">
    <property type="entry name" value="PROTEIN_KINASE_ATP"/>
    <property type="match status" value="1"/>
</dbReference>
<organism evidence="3 4">
    <name type="scientific">Metabacillus sediminilitoris</name>
    <dbReference type="NCBI Taxonomy" id="2567941"/>
    <lineage>
        <taxon>Bacteria</taxon>
        <taxon>Bacillati</taxon>
        <taxon>Bacillota</taxon>
        <taxon>Bacilli</taxon>
        <taxon>Bacillales</taxon>
        <taxon>Bacillaceae</taxon>
        <taxon>Metabacillus</taxon>
    </lineage>
</organism>
<dbReference type="EMBL" id="SSNT01000023">
    <property type="protein sequence ID" value="THF75967.1"/>
    <property type="molecule type" value="Genomic_DNA"/>
</dbReference>
<dbReference type="GO" id="GO:0004674">
    <property type="term" value="F:protein serine/threonine kinase activity"/>
    <property type="evidence" value="ECO:0007669"/>
    <property type="project" value="UniProtKB-KW"/>
</dbReference>
<keyword evidence="3" id="KW-0418">Kinase</keyword>
<proteinExistence type="predicted"/>
<reference evidence="3 4" key="1">
    <citation type="submission" date="2019-04" db="EMBL/GenBank/DDBJ databases">
        <title>Bacillus sediminilitoris sp. nov., isolated from a tidal flat sediment on the East China Sea.</title>
        <authorList>
            <person name="Wei Y."/>
            <person name="Mao H."/>
            <person name="Fang J."/>
        </authorList>
    </citation>
    <scope>NUCLEOTIDE SEQUENCE [LARGE SCALE GENOMIC DNA]</scope>
    <source>
        <strain evidence="3 4">DSL-17</strain>
    </source>
</reference>
<keyword evidence="4" id="KW-1185">Reference proteome</keyword>
<dbReference type="Proteomes" id="UP000310334">
    <property type="component" value="Unassembled WGS sequence"/>
</dbReference>
<dbReference type="GO" id="GO:0005524">
    <property type="term" value="F:ATP binding"/>
    <property type="evidence" value="ECO:0007669"/>
    <property type="project" value="UniProtKB-UniRule"/>
</dbReference>
<dbReference type="InterPro" id="IPR011009">
    <property type="entry name" value="Kinase-like_dom_sf"/>
</dbReference>